<reference evidence="1 2" key="1">
    <citation type="submission" date="2021-07" db="EMBL/GenBank/DDBJ databases">
        <title>Paraburkholderia edwinii protects Aspergillus sp. from phenazines by acting as a toxin sponge.</title>
        <authorList>
            <person name="Dahlstrom K.M."/>
            <person name="Newman D.K."/>
        </authorList>
    </citation>
    <scope>NUCLEOTIDE SEQUENCE [LARGE SCALE GENOMIC DNA]</scope>
    <source>
        <strain evidence="1 2">Pe01</strain>
    </source>
</reference>
<dbReference type="SUPFAM" id="SSF53756">
    <property type="entry name" value="UDP-Glycosyltransferase/glycogen phosphorylase"/>
    <property type="match status" value="1"/>
</dbReference>
<evidence type="ECO:0000313" key="1">
    <source>
        <dbReference type="EMBL" id="QYD67658.1"/>
    </source>
</evidence>
<dbReference type="InterPro" id="IPR011990">
    <property type="entry name" value="TPR-like_helical_dom_sf"/>
</dbReference>
<sequence>MLQSVSVLAGGPVQAVWAVLRERGFDAAEAFASTLVADGASPQIHADLCASAGQFESAYHSASMAHGDADAGERFVRLALFADAIGNQAAVVAACEQAIEMFAPDRAIAWIAWMIDECGAPPVAIHLLRAYQKRVPNDARAPWWLAQLLAARGESDVEERREALMRAYALDPDVHPALALHIALIFREMRDWDAVMQVARRALSRHPADAELAWQLSHAQWQLGDAWAAEATMRAVDTAAPGKAAVLAAIGTYQMEQARYRDSEATLHAALALDASCAEAAVDLAELELRRDDWASAWPRYEARLTRTDRDARNIVRVIERHYPRWRGEALNGKTLVVHSEQGNGDDIQMVRFLPWLAARLRDEGGRLVLACRRPLQPLFARVIDHCIAIEDGLPRDAHYALPMMSVPFAIGLQPEQVSGAAYLQADEDLSTVWRQFVRVEGHALTQSQHYASSRPVLHAGLVWSGSPTHRRDAQRSIPLEALLPLRALKHVVFHPLTPGKEVETETLAQLGFNVCNLTARYQQGFDDVAAHVAALDVLVTIDSAPLHLAGALGRPVLAMLDHVSHWCWGVGESQRWYRSVELFRQPSAGEWAPVVERVAERLAEGLNEGLNEGRNEGLGAQPDA</sequence>
<gene>
    <name evidence="1" type="ORF">KZJ38_15090</name>
</gene>
<dbReference type="Proteomes" id="UP000826462">
    <property type="component" value="Chromosome 1"/>
</dbReference>
<proteinExistence type="predicted"/>
<keyword evidence="2" id="KW-1185">Reference proteome</keyword>
<protein>
    <recommendedName>
        <fullName evidence="3">Glycosyl transferase family 9 (Putative heptosyltransferase)</fullName>
    </recommendedName>
</protein>
<organism evidence="1 2">
    <name type="scientific">Paraburkholderia edwinii</name>
    <dbReference type="NCBI Taxonomy" id="2861782"/>
    <lineage>
        <taxon>Bacteria</taxon>
        <taxon>Pseudomonadati</taxon>
        <taxon>Pseudomonadota</taxon>
        <taxon>Betaproteobacteria</taxon>
        <taxon>Burkholderiales</taxon>
        <taxon>Burkholderiaceae</taxon>
        <taxon>Paraburkholderia</taxon>
    </lineage>
</organism>
<accession>A0ABX8UL22</accession>
<dbReference type="Pfam" id="PF01075">
    <property type="entry name" value="Glyco_transf_9"/>
    <property type="match status" value="1"/>
</dbReference>
<name>A0ABX8UL22_9BURK</name>
<dbReference type="Gene3D" id="1.25.40.10">
    <property type="entry name" value="Tetratricopeptide repeat domain"/>
    <property type="match status" value="1"/>
</dbReference>
<dbReference type="SUPFAM" id="SSF48452">
    <property type="entry name" value="TPR-like"/>
    <property type="match status" value="1"/>
</dbReference>
<dbReference type="Gene3D" id="3.40.50.2000">
    <property type="entry name" value="Glycogen Phosphorylase B"/>
    <property type="match status" value="1"/>
</dbReference>
<dbReference type="RefSeq" id="WP_219796823.1">
    <property type="nucleotide sequence ID" value="NZ_CP080095.1"/>
</dbReference>
<evidence type="ECO:0000313" key="2">
    <source>
        <dbReference type="Proteomes" id="UP000826462"/>
    </source>
</evidence>
<evidence type="ECO:0008006" key="3">
    <source>
        <dbReference type="Google" id="ProtNLM"/>
    </source>
</evidence>
<dbReference type="InterPro" id="IPR002201">
    <property type="entry name" value="Glyco_trans_9"/>
</dbReference>
<dbReference type="EMBL" id="CP080095">
    <property type="protein sequence ID" value="QYD67658.1"/>
    <property type="molecule type" value="Genomic_DNA"/>
</dbReference>